<accession>A0AAW1LCM4</accession>
<dbReference type="EMBL" id="JASPKY010000129">
    <property type="protein sequence ID" value="KAK9731605.1"/>
    <property type="molecule type" value="Genomic_DNA"/>
</dbReference>
<protein>
    <submittedName>
        <fullName evidence="1">Uncharacterized protein</fullName>
    </submittedName>
</protein>
<dbReference type="AlphaFoldDB" id="A0AAW1LCM4"/>
<keyword evidence="2" id="KW-1185">Reference proteome</keyword>
<dbReference type="Proteomes" id="UP001458880">
    <property type="component" value="Unassembled WGS sequence"/>
</dbReference>
<name>A0AAW1LCM4_POPJA</name>
<sequence length="106" mass="12291">MPEPLTAEALTHSRARIKSFDREVQGKDLFQVVNVFVIFADFYQHQRHWGPVSGATHADNAIWGEAPLPEVIVQIFLRYFDWNSSEDHIEEFLGRKLIGVVWNRVV</sequence>
<organism evidence="1 2">
    <name type="scientific">Popillia japonica</name>
    <name type="common">Japanese beetle</name>
    <dbReference type="NCBI Taxonomy" id="7064"/>
    <lineage>
        <taxon>Eukaryota</taxon>
        <taxon>Metazoa</taxon>
        <taxon>Ecdysozoa</taxon>
        <taxon>Arthropoda</taxon>
        <taxon>Hexapoda</taxon>
        <taxon>Insecta</taxon>
        <taxon>Pterygota</taxon>
        <taxon>Neoptera</taxon>
        <taxon>Endopterygota</taxon>
        <taxon>Coleoptera</taxon>
        <taxon>Polyphaga</taxon>
        <taxon>Scarabaeiformia</taxon>
        <taxon>Scarabaeidae</taxon>
        <taxon>Rutelinae</taxon>
        <taxon>Popillia</taxon>
    </lineage>
</organism>
<proteinExistence type="predicted"/>
<gene>
    <name evidence="1" type="ORF">QE152_g13463</name>
</gene>
<reference evidence="1 2" key="1">
    <citation type="journal article" date="2024" name="BMC Genomics">
        <title>De novo assembly and annotation of Popillia japonica's genome with initial clues to its potential as an invasive pest.</title>
        <authorList>
            <person name="Cucini C."/>
            <person name="Boschi S."/>
            <person name="Funari R."/>
            <person name="Cardaioli E."/>
            <person name="Iannotti N."/>
            <person name="Marturano G."/>
            <person name="Paoli F."/>
            <person name="Bruttini M."/>
            <person name="Carapelli A."/>
            <person name="Frati F."/>
            <person name="Nardi F."/>
        </authorList>
    </citation>
    <scope>NUCLEOTIDE SEQUENCE [LARGE SCALE GENOMIC DNA]</scope>
    <source>
        <strain evidence="1">DMR45628</strain>
    </source>
</reference>
<evidence type="ECO:0000313" key="1">
    <source>
        <dbReference type="EMBL" id="KAK9731605.1"/>
    </source>
</evidence>
<comment type="caution">
    <text evidence="1">The sequence shown here is derived from an EMBL/GenBank/DDBJ whole genome shotgun (WGS) entry which is preliminary data.</text>
</comment>
<evidence type="ECO:0000313" key="2">
    <source>
        <dbReference type="Proteomes" id="UP001458880"/>
    </source>
</evidence>